<dbReference type="SUPFAM" id="SSF55469">
    <property type="entry name" value="FMN-dependent nitroreductase-like"/>
    <property type="match status" value="1"/>
</dbReference>
<dbReference type="Pfam" id="PF13237">
    <property type="entry name" value="Fer4_10"/>
    <property type="match status" value="1"/>
</dbReference>
<evidence type="ECO:0000256" key="3">
    <source>
        <dbReference type="ARBA" id="ARBA00022630"/>
    </source>
</evidence>
<feature type="domain" description="4Fe-4S ferredoxin-type" evidence="9">
    <location>
        <begin position="1"/>
        <end position="30"/>
    </location>
</feature>
<reference evidence="10 11" key="1">
    <citation type="submission" date="2016-10" db="EMBL/GenBank/DDBJ databases">
        <authorList>
            <person name="de Groot N.N."/>
        </authorList>
    </citation>
    <scope>NUCLEOTIDE SEQUENCE [LARGE SCALE GENOMIC DNA]</scope>
    <source>
        <strain evidence="10 11">DSM 20475</strain>
    </source>
</reference>
<dbReference type="Proteomes" id="UP000198995">
    <property type="component" value="Unassembled WGS sequence"/>
</dbReference>
<evidence type="ECO:0000256" key="1">
    <source>
        <dbReference type="ARBA" id="ARBA00001917"/>
    </source>
</evidence>
<dbReference type="GO" id="GO:0046872">
    <property type="term" value="F:metal ion binding"/>
    <property type="evidence" value="ECO:0007669"/>
    <property type="project" value="UniProtKB-KW"/>
</dbReference>
<dbReference type="SUPFAM" id="SSF54862">
    <property type="entry name" value="4Fe-4S ferredoxins"/>
    <property type="match status" value="1"/>
</dbReference>
<dbReference type="PROSITE" id="PS51379">
    <property type="entry name" value="4FE4S_FER_2"/>
    <property type="match status" value="2"/>
</dbReference>
<dbReference type="Pfam" id="PF00881">
    <property type="entry name" value="Nitroreductase"/>
    <property type="match status" value="1"/>
</dbReference>
<keyword evidence="8" id="KW-0411">Iron-sulfur</keyword>
<evidence type="ECO:0000256" key="8">
    <source>
        <dbReference type="ARBA" id="ARBA00023014"/>
    </source>
</evidence>
<keyword evidence="5" id="KW-0479">Metal-binding</keyword>
<keyword evidence="11" id="KW-1185">Reference proteome</keyword>
<dbReference type="PANTHER" id="PTHR43673:SF2">
    <property type="entry name" value="NITROREDUCTASE"/>
    <property type="match status" value="1"/>
</dbReference>
<dbReference type="EMBL" id="FNAF01000002">
    <property type="protein sequence ID" value="SDD25435.1"/>
    <property type="molecule type" value="Genomic_DNA"/>
</dbReference>
<name>A0A1G6TAU8_PEPNI</name>
<evidence type="ECO:0000256" key="4">
    <source>
        <dbReference type="ARBA" id="ARBA00022643"/>
    </source>
</evidence>
<keyword evidence="7" id="KW-0408">Iron</keyword>
<keyword evidence="4" id="KW-0288">FMN</keyword>
<keyword evidence="3" id="KW-0285">Flavoprotein</keyword>
<dbReference type="InterPro" id="IPR017900">
    <property type="entry name" value="4Fe4S_Fe_S_CS"/>
</dbReference>
<dbReference type="Gene3D" id="3.30.70.20">
    <property type="match status" value="1"/>
</dbReference>
<evidence type="ECO:0000313" key="11">
    <source>
        <dbReference type="Proteomes" id="UP000198995"/>
    </source>
</evidence>
<feature type="domain" description="4Fe-4S ferredoxin-type" evidence="9">
    <location>
        <begin position="33"/>
        <end position="59"/>
    </location>
</feature>
<dbReference type="GO" id="GO:0051536">
    <property type="term" value="F:iron-sulfur cluster binding"/>
    <property type="evidence" value="ECO:0007669"/>
    <property type="project" value="UniProtKB-KW"/>
</dbReference>
<comment type="similarity">
    <text evidence="2">Belongs to the nitroreductase family.</text>
</comment>
<gene>
    <name evidence="10" type="ORF">SAMN04489866_10289</name>
</gene>
<proteinExistence type="inferred from homology"/>
<comment type="cofactor">
    <cofactor evidence="1">
        <name>FMN</name>
        <dbReference type="ChEBI" id="CHEBI:58210"/>
    </cofactor>
</comment>
<keyword evidence="6" id="KW-0560">Oxidoreductase</keyword>
<evidence type="ECO:0000256" key="7">
    <source>
        <dbReference type="ARBA" id="ARBA00023004"/>
    </source>
</evidence>
<dbReference type="PANTHER" id="PTHR43673">
    <property type="entry name" value="NAD(P)H NITROREDUCTASE YDGI-RELATED"/>
    <property type="match status" value="1"/>
</dbReference>
<dbReference type="Gene3D" id="3.40.109.10">
    <property type="entry name" value="NADH Oxidase"/>
    <property type="match status" value="1"/>
</dbReference>
<evidence type="ECO:0000256" key="6">
    <source>
        <dbReference type="ARBA" id="ARBA00023002"/>
    </source>
</evidence>
<dbReference type="InterPro" id="IPR017896">
    <property type="entry name" value="4Fe4S_Fe-S-bd"/>
</dbReference>
<dbReference type="InterPro" id="IPR000415">
    <property type="entry name" value="Nitroreductase-like"/>
</dbReference>
<dbReference type="RefSeq" id="WP_159427948.1">
    <property type="nucleotide sequence ID" value="NZ_FNAF01000002.1"/>
</dbReference>
<accession>A0A1G6TAU8</accession>
<dbReference type="GO" id="GO:0016491">
    <property type="term" value="F:oxidoreductase activity"/>
    <property type="evidence" value="ECO:0007669"/>
    <property type="project" value="UniProtKB-KW"/>
</dbReference>
<protein>
    <submittedName>
        <fullName evidence="10">Nitroreductase</fullName>
    </submittedName>
</protein>
<sequence>MTVNINRDKCVGCGLCVNDCPAHILALEEDKAVQKSKGCIFCGHCVAVCPVQAVSLPALNRAPNKELAAEALPDNVADLVYRLMCERRSIRQFNGAPVPETVMERLMEVARLSPSAGNRQPLRYILVEEHLAALREGAMEALKAFVQQPEEHPYRHFFKVMLAEYEAGRDPLFWQAPQLLLLVRPKDRDVNDAPIAAGRIELLAHAEGYGACFIGFITAILAENAPLRELVGLKPDEVAQCALILGEPAVRYHREVARRPLRLTRL</sequence>
<evidence type="ECO:0000256" key="5">
    <source>
        <dbReference type="ARBA" id="ARBA00022723"/>
    </source>
</evidence>
<dbReference type="InterPro" id="IPR029479">
    <property type="entry name" value="Nitroreductase"/>
</dbReference>
<evidence type="ECO:0000259" key="9">
    <source>
        <dbReference type="PROSITE" id="PS51379"/>
    </source>
</evidence>
<dbReference type="OrthoDB" id="368873at2"/>
<evidence type="ECO:0000256" key="2">
    <source>
        <dbReference type="ARBA" id="ARBA00007118"/>
    </source>
</evidence>
<organism evidence="10 11">
    <name type="scientific">Peptococcus niger</name>
    <dbReference type="NCBI Taxonomy" id="2741"/>
    <lineage>
        <taxon>Bacteria</taxon>
        <taxon>Bacillati</taxon>
        <taxon>Bacillota</taxon>
        <taxon>Clostridia</taxon>
        <taxon>Eubacteriales</taxon>
        <taxon>Peptococcaceae</taxon>
        <taxon>Peptococcus</taxon>
    </lineage>
</organism>
<evidence type="ECO:0000313" key="10">
    <source>
        <dbReference type="EMBL" id="SDD25435.1"/>
    </source>
</evidence>
<dbReference type="AlphaFoldDB" id="A0A1G6TAU8"/>
<dbReference type="STRING" id="2741.SAMN04489866_10289"/>
<dbReference type="PROSITE" id="PS00198">
    <property type="entry name" value="4FE4S_FER_1"/>
    <property type="match status" value="2"/>
</dbReference>